<feature type="compositionally biased region" description="Basic and acidic residues" evidence="1">
    <location>
        <begin position="297"/>
        <end position="327"/>
    </location>
</feature>
<dbReference type="VEuPathDB" id="VectorBase:AATE020526"/>
<proteinExistence type="predicted"/>
<feature type="compositionally biased region" description="Gly residues" evidence="1">
    <location>
        <begin position="329"/>
        <end position="345"/>
    </location>
</feature>
<feature type="compositionally biased region" description="Low complexity" evidence="1">
    <location>
        <begin position="250"/>
        <end position="262"/>
    </location>
</feature>
<dbReference type="EnsemblMetazoa" id="AATE020526-RA">
    <property type="protein sequence ID" value="AATE020526-PA.1"/>
    <property type="gene ID" value="AATE020526"/>
</dbReference>
<name>A0A182JLX6_ANOAO</name>
<organism evidence="2">
    <name type="scientific">Anopheles atroparvus</name>
    <name type="common">European mosquito</name>
    <dbReference type="NCBI Taxonomy" id="41427"/>
    <lineage>
        <taxon>Eukaryota</taxon>
        <taxon>Metazoa</taxon>
        <taxon>Ecdysozoa</taxon>
        <taxon>Arthropoda</taxon>
        <taxon>Hexapoda</taxon>
        <taxon>Insecta</taxon>
        <taxon>Pterygota</taxon>
        <taxon>Neoptera</taxon>
        <taxon>Endopterygota</taxon>
        <taxon>Diptera</taxon>
        <taxon>Nematocera</taxon>
        <taxon>Culicoidea</taxon>
        <taxon>Culicidae</taxon>
        <taxon>Anophelinae</taxon>
        <taxon>Anopheles</taxon>
    </lineage>
</organism>
<feature type="compositionally biased region" description="Low complexity" evidence="1">
    <location>
        <begin position="286"/>
        <end position="296"/>
    </location>
</feature>
<feature type="compositionally biased region" description="Gly residues" evidence="1">
    <location>
        <begin position="388"/>
        <end position="404"/>
    </location>
</feature>
<protein>
    <submittedName>
        <fullName evidence="2">Uncharacterized protein</fullName>
    </submittedName>
</protein>
<accession>A0A182JLX6</accession>
<feature type="region of interest" description="Disordered" evidence="1">
    <location>
        <begin position="194"/>
        <end position="415"/>
    </location>
</feature>
<dbReference type="AlphaFoldDB" id="A0A182JLX6"/>
<feature type="compositionally biased region" description="Acidic residues" evidence="1">
    <location>
        <begin position="195"/>
        <end position="205"/>
    </location>
</feature>
<reference evidence="2" key="1">
    <citation type="submission" date="2022-08" db="UniProtKB">
        <authorList>
            <consortium name="EnsemblMetazoa"/>
        </authorList>
    </citation>
    <scope>IDENTIFICATION</scope>
    <source>
        <strain evidence="2">EBRO</strain>
    </source>
</reference>
<evidence type="ECO:0000256" key="1">
    <source>
        <dbReference type="SAM" id="MobiDB-lite"/>
    </source>
</evidence>
<evidence type="ECO:0000313" key="2">
    <source>
        <dbReference type="EnsemblMetazoa" id="AATE020526-PA.1"/>
    </source>
</evidence>
<feature type="compositionally biased region" description="Basic and acidic residues" evidence="1">
    <location>
        <begin position="366"/>
        <end position="375"/>
    </location>
</feature>
<sequence length="448" mass="48323">MATKSVSSSPGCSRDGRVRHRPARRMRLLLPIVLGCCIAIANGTIEQMMIAPIEVIEEWGCYDTEIRLTCGNLESKIAILEARFTPHCQDQRNCVYMDENSVTHPFASQKVDKLILEETEAGRRFLATLRRNHEKEMMDAAGESQLSTTGRSGGDAGGTVVAARSLAAKDKRSSLRATLEHLIERYLRRLTARGDDEENNGEEHEEASRYRRQSPAVDGTLTVVGLRQASEGEEQTEAGTGVISNSMEITLLTNDTDTNLTDPWDGSERQQQQRQWKDSGNGYGFSGSSVSGQSSDKGAELAHESGARRDTGWDRDAGASAGEERVPHGAGGGEGVGVGGGGGGSEDAVGQERSAANGHQGADVSATRDKLRDGDGNGMPSGVHEEGVGGGEGAVKSPGSGGGLRRQKQRECGNVRKRVSQLDRFELERSMRNGSFREYNIRNALNYR</sequence>